<dbReference type="EMBL" id="JACHKS010000001">
    <property type="protein sequence ID" value="MBB6330653.1"/>
    <property type="molecule type" value="Genomic_DNA"/>
</dbReference>
<feature type="transmembrane region" description="Helical" evidence="1">
    <location>
        <begin position="12"/>
        <end position="30"/>
    </location>
</feature>
<keyword evidence="1" id="KW-1133">Transmembrane helix</keyword>
<accession>A0ABR6PY60</accession>
<sequence length="153" mass="17980">MKISNKKKVINHMIFQLVVIVLLLGTIITLRFFDYHLLSMLFIFITLLILLYGKLKNRFIFEYENSGEILSIKSYQWLSAGKKPRFEMPHSKILNIKIKEGILKKYLVILFSNSSGKVLRMDIDITFCNENQVNLLFIDIKKNMTMKDQEVIS</sequence>
<keyword evidence="1" id="KW-0812">Transmembrane</keyword>
<reference evidence="2 3" key="1">
    <citation type="submission" date="2020-08" db="EMBL/GenBank/DDBJ databases">
        <title>Functional genomics of gut bacteria from endangered species of beetles.</title>
        <authorList>
            <person name="Carlos-Shanley C."/>
        </authorList>
    </citation>
    <scope>NUCLEOTIDE SEQUENCE [LARGE SCALE GENOMIC DNA]</scope>
    <source>
        <strain evidence="2 3">S00068</strain>
    </source>
</reference>
<name>A0ABR6PY60_9FLAO</name>
<keyword evidence="3" id="KW-1185">Reference proteome</keyword>
<evidence type="ECO:0000313" key="3">
    <source>
        <dbReference type="Proteomes" id="UP000587367"/>
    </source>
</evidence>
<dbReference type="Proteomes" id="UP000587367">
    <property type="component" value="Unassembled WGS sequence"/>
</dbReference>
<gene>
    <name evidence="2" type="ORF">HNP24_001603</name>
</gene>
<keyword evidence="1" id="KW-0472">Membrane</keyword>
<organism evidence="2 3">
    <name type="scientific">Chryseobacterium sediminis</name>
    <dbReference type="NCBI Taxonomy" id="1679494"/>
    <lineage>
        <taxon>Bacteria</taxon>
        <taxon>Pseudomonadati</taxon>
        <taxon>Bacteroidota</taxon>
        <taxon>Flavobacteriia</taxon>
        <taxon>Flavobacteriales</taxon>
        <taxon>Weeksellaceae</taxon>
        <taxon>Chryseobacterium group</taxon>
        <taxon>Chryseobacterium</taxon>
    </lineage>
</organism>
<feature type="transmembrane region" description="Helical" evidence="1">
    <location>
        <begin position="36"/>
        <end position="53"/>
    </location>
</feature>
<dbReference type="RefSeq" id="WP_184554683.1">
    <property type="nucleotide sequence ID" value="NZ_JACHKS010000001.1"/>
</dbReference>
<evidence type="ECO:0000256" key="1">
    <source>
        <dbReference type="SAM" id="Phobius"/>
    </source>
</evidence>
<protein>
    <submittedName>
        <fullName evidence="2">Uncharacterized protein</fullName>
    </submittedName>
</protein>
<proteinExistence type="predicted"/>
<evidence type="ECO:0000313" key="2">
    <source>
        <dbReference type="EMBL" id="MBB6330653.1"/>
    </source>
</evidence>
<comment type="caution">
    <text evidence="2">The sequence shown here is derived from an EMBL/GenBank/DDBJ whole genome shotgun (WGS) entry which is preliminary data.</text>
</comment>